<sequence length="54" mass="5816">MRLSIMDTLGALAEGLFRATDDIAGVLDFTPAPLTIGGVIEFPIGFVLRLIHFL</sequence>
<dbReference type="HOGENOM" id="CLU_3042939_0_0_6"/>
<comment type="caution">
    <text evidence="1">The sequence shown here is derived from an EMBL/GenBank/DDBJ whole genome shotgun (WGS) entry which is preliminary data.</text>
</comment>
<dbReference type="AlphaFoldDB" id="D4F871"/>
<accession>D4F871</accession>
<evidence type="ECO:0000313" key="1">
    <source>
        <dbReference type="EMBL" id="EFE22030.1"/>
    </source>
</evidence>
<reference evidence="1 2" key="1">
    <citation type="submission" date="2010-02" db="EMBL/GenBank/DDBJ databases">
        <authorList>
            <person name="Weinstock G."/>
            <person name="Sodergren E."/>
            <person name="Clifton S."/>
            <person name="Fulton L."/>
            <person name="Fulton B."/>
            <person name="Courtney L."/>
            <person name="Fronick C."/>
            <person name="Harrison M."/>
            <person name="Strong C."/>
            <person name="Farmer C."/>
            <person name="Delahaunty K."/>
            <person name="Markovic C."/>
            <person name="Hall O."/>
            <person name="Minx P."/>
            <person name="Tomlinson C."/>
            <person name="Mitreva M."/>
            <person name="Nelson J."/>
            <person name="Hou S."/>
            <person name="Wollam A."/>
            <person name="Pepin K.H."/>
            <person name="Johnson M."/>
            <person name="Bhonagiri V."/>
            <person name="Zhang X."/>
            <person name="Suruliraj S."/>
            <person name="Warren W."/>
            <person name="Chinwalla A."/>
            <person name="Mardis E.R."/>
            <person name="Wilson R.K."/>
        </authorList>
    </citation>
    <scope>NUCLEOTIDE SEQUENCE [LARGE SCALE GENOMIC DNA]</scope>
    <source>
        <strain evidence="1 2">ATCC 23685</strain>
    </source>
</reference>
<dbReference type="Proteomes" id="UP000003692">
    <property type="component" value="Unassembled WGS sequence"/>
</dbReference>
<organism evidence="1 2">
    <name type="scientific">Edwardsiella tarda ATCC 23685</name>
    <dbReference type="NCBI Taxonomy" id="500638"/>
    <lineage>
        <taxon>Bacteria</taxon>
        <taxon>Pseudomonadati</taxon>
        <taxon>Pseudomonadota</taxon>
        <taxon>Gammaproteobacteria</taxon>
        <taxon>Enterobacterales</taxon>
        <taxon>Hafniaceae</taxon>
        <taxon>Edwardsiella</taxon>
    </lineage>
</organism>
<protein>
    <submittedName>
        <fullName evidence="1">Uncharacterized protein</fullName>
    </submittedName>
</protein>
<evidence type="ECO:0000313" key="2">
    <source>
        <dbReference type="Proteomes" id="UP000003692"/>
    </source>
</evidence>
<gene>
    <name evidence="1" type="ORF">EDWATA_02958</name>
</gene>
<dbReference type="EMBL" id="ADGK01000252">
    <property type="protein sequence ID" value="EFE22030.1"/>
    <property type="molecule type" value="Genomic_DNA"/>
</dbReference>
<name>D4F871_EDWTA</name>
<proteinExistence type="predicted"/>